<dbReference type="Proteomes" id="UP001139384">
    <property type="component" value="Unassembled WGS sequence"/>
</dbReference>
<evidence type="ECO:0000259" key="2">
    <source>
        <dbReference type="Pfam" id="PF02738"/>
    </source>
</evidence>
<dbReference type="Gene3D" id="3.30.365.10">
    <property type="entry name" value="Aldehyde oxidase/xanthine dehydrogenase, molybdopterin binding domain"/>
    <property type="match status" value="1"/>
</dbReference>
<dbReference type="SUPFAM" id="SSF56003">
    <property type="entry name" value="Molybdenum cofactor-binding domain"/>
    <property type="match status" value="1"/>
</dbReference>
<dbReference type="EMBL" id="JAKEIP010000002">
    <property type="protein sequence ID" value="MCF1592091.1"/>
    <property type="molecule type" value="Genomic_DNA"/>
</dbReference>
<evidence type="ECO:0000256" key="1">
    <source>
        <dbReference type="SAM" id="MobiDB-lite"/>
    </source>
</evidence>
<dbReference type="Pfam" id="PF02738">
    <property type="entry name" value="MoCoBD_1"/>
    <property type="match status" value="1"/>
</dbReference>
<proteinExistence type="predicted"/>
<protein>
    <submittedName>
        <fullName evidence="3">Molybdopterin-dependent oxidoreductase</fullName>
    </submittedName>
</protein>
<feature type="compositionally biased region" description="Basic and acidic residues" evidence="1">
    <location>
        <begin position="1"/>
        <end position="14"/>
    </location>
</feature>
<dbReference type="InterPro" id="IPR037165">
    <property type="entry name" value="AldOxase/xan_DH_Mopterin-bd_sf"/>
</dbReference>
<evidence type="ECO:0000313" key="4">
    <source>
        <dbReference type="Proteomes" id="UP001139384"/>
    </source>
</evidence>
<evidence type="ECO:0000313" key="3">
    <source>
        <dbReference type="EMBL" id="MCF1592091.1"/>
    </source>
</evidence>
<sequence length="131" mass="14817">MERLQGPPDRDLRRTPPAPDNACRHDRGGAYARYEPLGGAIWTQVANACYQLKHLKVRYRTVYTNKGPVHPNRGYSRLQHMWVVERMMDIAAHKLGLDPVEFRSSALHSYLSKGPDVSVSLSDWHAVSPAP</sequence>
<organism evidence="3 4">
    <name type="scientific">Streptomyces muensis</name>
    <dbReference type="NCBI Taxonomy" id="1077944"/>
    <lineage>
        <taxon>Bacteria</taxon>
        <taxon>Bacillati</taxon>
        <taxon>Actinomycetota</taxon>
        <taxon>Actinomycetes</taxon>
        <taxon>Kitasatosporales</taxon>
        <taxon>Streptomycetaceae</taxon>
        <taxon>Streptomyces</taxon>
    </lineage>
</organism>
<keyword evidence="4" id="KW-1185">Reference proteome</keyword>
<gene>
    <name evidence="3" type="ORF">L0P92_00665</name>
</gene>
<dbReference type="AlphaFoldDB" id="A0A9X1TGX9"/>
<name>A0A9X1TGX9_STRM4</name>
<dbReference type="GO" id="GO:0016491">
    <property type="term" value="F:oxidoreductase activity"/>
    <property type="evidence" value="ECO:0007669"/>
    <property type="project" value="InterPro"/>
</dbReference>
<feature type="region of interest" description="Disordered" evidence="1">
    <location>
        <begin position="1"/>
        <end position="27"/>
    </location>
</feature>
<reference evidence="3" key="1">
    <citation type="submission" date="2022-01" db="EMBL/GenBank/DDBJ databases">
        <title>Draft Genome Sequences of Seven Type Strains of the Genus Streptomyces.</title>
        <authorList>
            <person name="Aziz S."/>
            <person name="Coretto E."/>
            <person name="Chronakova A."/>
            <person name="Sproer C."/>
            <person name="Huber K."/>
            <person name="Nouioui I."/>
            <person name="Gross H."/>
        </authorList>
    </citation>
    <scope>NUCLEOTIDE SEQUENCE</scope>
    <source>
        <strain evidence="3">DSM 103493</strain>
    </source>
</reference>
<accession>A0A9X1TGX9</accession>
<comment type="caution">
    <text evidence="3">The sequence shown here is derived from an EMBL/GenBank/DDBJ whole genome shotgun (WGS) entry which is preliminary data.</text>
</comment>
<dbReference type="RefSeq" id="WP_234760380.1">
    <property type="nucleotide sequence ID" value="NZ_JAKEIP010000002.1"/>
</dbReference>
<feature type="domain" description="Aldehyde oxidase/xanthine dehydrogenase first molybdopterin binding" evidence="2">
    <location>
        <begin position="27"/>
        <end position="104"/>
    </location>
</feature>
<dbReference type="InterPro" id="IPR008274">
    <property type="entry name" value="AldOxase/xan_DH_MoCoBD1"/>
</dbReference>